<name>A0ACA9NDR1_9GLOM</name>
<sequence>PNATPDSMRDFFMTQTLVHLSETILKPISLTDEMDIMELHSSGQIAYWISYYFTKRYGSDQNPTEEKIKARKLLKVVADKNMPKAQHEYAVSFLKDGNILPGKIYCNNSKKLLKKGQPDQGYKLLGKAYLEKASLQGSNEAKNLLSKIKD</sequence>
<proteinExistence type="predicted"/>
<gene>
    <name evidence="1" type="ORF">DHETER_LOCUS8980</name>
</gene>
<keyword evidence="2" id="KW-1185">Reference proteome</keyword>
<dbReference type="EMBL" id="CAJVPU010015047">
    <property type="protein sequence ID" value="CAG8644090.1"/>
    <property type="molecule type" value="Genomic_DNA"/>
</dbReference>
<comment type="caution">
    <text evidence="1">The sequence shown here is derived from an EMBL/GenBank/DDBJ whole genome shotgun (WGS) entry which is preliminary data.</text>
</comment>
<reference evidence="1" key="1">
    <citation type="submission" date="2021-06" db="EMBL/GenBank/DDBJ databases">
        <authorList>
            <person name="Kallberg Y."/>
            <person name="Tangrot J."/>
            <person name="Rosling A."/>
        </authorList>
    </citation>
    <scope>NUCLEOTIDE SEQUENCE</scope>
    <source>
        <strain evidence="1">IL203A</strain>
    </source>
</reference>
<evidence type="ECO:0000313" key="2">
    <source>
        <dbReference type="Proteomes" id="UP000789702"/>
    </source>
</evidence>
<accession>A0ACA9NDR1</accession>
<feature type="non-terminal residue" evidence="1">
    <location>
        <position position="1"/>
    </location>
</feature>
<organism evidence="1 2">
    <name type="scientific">Dentiscutata heterogama</name>
    <dbReference type="NCBI Taxonomy" id="1316150"/>
    <lineage>
        <taxon>Eukaryota</taxon>
        <taxon>Fungi</taxon>
        <taxon>Fungi incertae sedis</taxon>
        <taxon>Mucoromycota</taxon>
        <taxon>Glomeromycotina</taxon>
        <taxon>Glomeromycetes</taxon>
        <taxon>Diversisporales</taxon>
        <taxon>Gigasporaceae</taxon>
        <taxon>Dentiscutata</taxon>
    </lineage>
</organism>
<dbReference type="Proteomes" id="UP000789702">
    <property type="component" value="Unassembled WGS sequence"/>
</dbReference>
<protein>
    <submittedName>
        <fullName evidence="1">9600_t:CDS:1</fullName>
    </submittedName>
</protein>
<evidence type="ECO:0000313" key="1">
    <source>
        <dbReference type="EMBL" id="CAG8644090.1"/>
    </source>
</evidence>